<dbReference type="Gene3D" id="2.130.10.10">
    <property type="entry name" value="YVTN repeat-like/Quinoprotein amine dehydrogenase"/>
    <property type="match status" value="1"/>
</dbReference>
<name>A0A238U774_9FLAO</name>
<dbReference type="GO" id="GO:0016603">
    <property type="term" value="F:glutaminyl-peptide cyclotransferase activity"/>
    <property type="evidence" value="ECO:0007669"/>
    <property type="project" value="InterPro"/>
</dbReference>
<accession>A0A238U774</accession>
<dbReference type="EMBL" id="LT899436">
    <property type="protein sequence ID" value="SNR15051.1"/>
    <property type="molecule type" value="Genomic_DNA"/>
</dbReference>
<dbReference type="Proteomes" id="UP000215214">
    <property type="component" value="Chromosome TJEJU"/>
</dbReference>
<keyword evidence="1" id="KW-0808">Transferase</keyword>
<dbReference type="PROSITE" id="PS51257">
    <property type="entry name" value="PROKAR_LIPOPROTEIN"/>
    <property type="match status" value="1"/>
</dbReference>
<sequence length="351" mass="40337">MKISCFSGILIALAFTLTSCSENNYKFKLQNKKKVALGEKVQIDFNELNGKKADSVKLYLGKKQLTLNENKTTVNTADFGIGKHPITALAFVPGKVKKIRSSVEIYSNVTPKVYSYRIVNTFPHDKTSYTQGLEYHNGHLYETTGRKGKSRLRKLDIETGKVLQQYDLSDKYFGEGMTIFNNEIFWLTWQARKGFVFDLETFKLKKEFPYENSFEGWGLSHTNSELIKTDGTNKIWFLDPATQKEKRSIQVYALKKPIDKLNEIEYIDGKIYSNYWKTGKEIKPTIAIINAESGIVEALVDMKSLRQTILKEQKLESDDVLNGIAYDTKNNRLFVTGKHWGKLFEIEILKE</sequence>
<evidence type="ECO:0000313" key="1">
    <source>
        <dbReference type="EMBL" id="SNR15051.1"/>
    </source>
</evidence>
<dbReference type="InterPro" id="IPR015943">
    <property type="entry name" value="WD40/YVTN_repeat-like_dom_sf"/>
</dbReference>
<protein>
    <submittedName>
        <fullName evidence="1">Putative glutamine cyclotransferase</fullName>
    </submittedName>
</protein>
<proteinExistence type="predicted"/>
<dbReference type="AlphaFoldDB" id="A0A238U774"/>
<reference evidence="1 2" key="1">
    <citation type="submission" date="2017-07" db="EMBL/GenBank/DDBJ databases">
        <authorList>
            <person name="Sun Z.S."/>
            <person name="Albrecht U."/>
            <person name="Echele G."/>
            <person name="Lee C.C."/>
        </authorList>
    </citation>
    <scope>NUCLEOTIDE SEQUENCE [LARGE SCALE GENOMIC DNA]</scope>
    <source>
        <strain evidence="2">type strain: KCTC 22618</strain>
    </source>
</reference>
<dbReference type="KEGG" id="tje:TJEJU_1314"/>
<dbReference type="Pfam" id="PF05096">
    <property type="entry name" value="Glu_cyclase_2"/>
    <property type="match status" value="1"/>
</dbReference>
<dbReference type="InterPro" id="IPR007788">
    <property type="entry name" value="QCT"/>
</dbReference>
<evidence type="ECO:0000313" key="2">
    <source>
        <dbReference type="Proteomes" id="UP000215214"/>
    </source>
</evidence>
<dbReference type="PANTHER" id="PTHR31270">
    <property type="entry name" value="GLUTAMINYL-PEPTIDE CYCLOTRANSFERASE"/>
    <property type="match status" value="1"/>
</dbReference>
<dbReference type="SUPFAM" id="SSF63825">
    <property type="entry name" value="YWTD domain"/>
    <property type="match status" value="1"/>
</dbReference>
<organism evidence="1 2">
    <name type="scientific">Tenacibaculum jejuense</name>
    <dbReference type="NCBI Taxonomy" id="584609"/>
    <lineage>
        <taxon>Bacteria</taxon>
        <taxon>Pseudomonadati</taxon>
        <taxon>Bacteroidota</taxon>
        <taxon>Flavobacteriia</taxon>
        <taxon>Flavobacteriales</taxon>
        <taxon>Flavobacteriaceae</taxon>
        <taxon>Tenacibaculum</taxon>
    </lineage>
</organism>
<dbReference type="PANTHER" id="PTHR31270:SF1">
    <property type="entry name" value="GLUTAMINYL-PEPTIDE CYCLOTRANSFERASE"/>
    <property type="match status" value="1"/>
</dbReference>
<keyword evidence="2" id="KW-1185">Reference proteome</keyword>
<dbReference type="OrthoDB" id="9783700at2"/>
<dbReference type="RefSeq" id="WP_095070477.1">
    <property type="nucleotide sequence ID" value="NZ_LT899436.1"/>
</dbReference>
<gene>
    <name evidence="1" type="ORF">TJEJU_1314</name>
</gene>